<dbReference type="Gene3D" id="2.60.40.740">
    <property type="match status" value="1"/>
</dbReference>
<dbReference type="InterPro" id="IPR026341">
    <property type="entry name" value="T9SS_type_B"/>
</dbReference>
<gene>
    <name evidence="9" type="ORF">RF683_09910</name>
</gene>
<evidence type="ECO:0000256" key="6">
    <source>
        <dbReference type="ARBA" id="ARBA00023157"/>
    </source>
</evidence>
<proteinExistence type="predicted"/>
<dbReference type="InterPro" id="IPR008964">
    <property type="entry name" value="Invasin/intimin_cell_adhesion"/>
</dbReference>
<keyword evidence="5" id="KW-0106">Calcium</keyword>
<comment type="subcellular location">
    <subcellularLocation>
        <location evidence="1">Secreted</location>
    </subcellularLocation>
</comment>
<accession>A0ABY9R968</accession>
<feature type="chain" id="PRO_5045702046" evidence="7">
    <location>
        <begin position="23"/>
        <end position="3112"/>
    </location>
</feature>
<keyword evidence="3 7" id="KW-0732">Signal</keyword>
<dbReference type="Pfam" id="PF13585">
    <property type="entry name" value="CHU_C"/>
    <property type="match status" value="1"/>
</dbReference>
<keyword evidence="2" id="KW-0964">Secreted</keyword>
<dbReference type="InterPro" id="IPR003343">
    <property type="entry name" value="Big_2"/>
</dbReference>
<reference evidence="9" key="1">
    <citation type="submission" date="2023-09" db="EMBL/GenBank/DDBJ databases">
        <title>Flavobacterium sp. 20NA77.7 isolated from freshwater.</title>
        <authorList>
            <person name="Le V."/>
            <person name="Ko S.-R."/>
            <person name="Ahn C.-Y."/>
            <person name="Oh H.-M."/>
        </authorList>
    </citation>
    <scope>NUCLEOTIDE SEQUENCE</scope>
    <source>
        <strain evidence="9">20NA77.7</strain>
    </source>
</reference>
<dbReference type="SUPFAM" id="SSF49373">
    <property type="entry name" value="Invasin/intimin cell-adhesion fragments"/>
    <property type="match status" value="7"/>
</dbReference>
<dbReference type="Pfam" id="PF03160">
    <property type="entry name" value="Calx-beta"/>
    <property type="match status" value="1"/>
</dbReference>
<sequence length="3112" mass="314117">MKKIILYLFVAFSINVSSQNLISVPFTNGFVGNNTANNQSTNAYYLSGASGLGWTNIQFAQNSTSSIFVAQGNDIIGMVIITDANGVEHTINGFVKWRAPSGTVTTLVFQPQTGSNFTLATNGFNGSSTYVINDTKYIGLTFNGQSLSISPVPGTVSGNAATNGLLDALNNYLGSLPSVSIQQTATVNEGTTTITLTVTLSATSSNTVSVNYATADGTAIAGSDYTLGSGTITFSPGQTTQTITITIINDSAAEATENFTVTITDPVNASILNATCAVTITDNDSVPTVNTSSNFTNFNSCSGSVSAAQSFTVSGSNLTNNVVVTAPTGFEVSLTSNSGYSSSLTITASGTLNATTVYVRLASSASGSPSGNIQITSTGATSQNIPIAGTLSTLSTTFTQLNVPCNGGSNGSASITPSGGTAPYTYLWSPSGGTASTASGLTAGTYTCTVTDANGCTTSRSLTITQPTALVVTPLSQTNVACNGASTGAASINIPTGGEWGYTYNWTPGNPTGDGTRSVTGLTAGIWTCIVTDANGCTVSQNFTITQPTALTLTGTQQITLCNGASSGSASVIPSGGTGPYTFSWSPSGGTTSTATGLTPGTYICTVTDSNACTATRTFTVTAGPTAGTLSGTQAICIGNTTTFTSTASGGTWTSNDTTIATVNASTGVITGVSAGTATITYTVTGTGGCSDATATRTVTVTAAPYAGVLTGNQAICIGGTTQFIAGQPAPSNLSLGFTGYNQSEAYNLIPTSFSSAKVQVILTAAELSQAGLSAGQNINGISWFVKTDYTTSTITADCFADLTSINTFTSSNFLPAPTSRGTITDAGTLNNAWRQFTFNTPIIWDGTSNLLVQICRTSAGQNVSDEVGYVNIPAGRMNTGYLSVGCLGASGTYYNNSLRPQMGILAGASSQTPSVTTGGTWASSDTTIATVNTSTGLVTGIAAGTATITYTATGTGGCSDATATRTVTVTAAPSAGTLSGTQAICVGNTTTFTSTVIGGTWTSSDTTIATVNTSTGVITGVSAGTATITYTVTGTGGCADATATRTVTVTAAPSAGTLSGTQAVCVGSTTTFSSTVSGGTWVSSNTSIATVNPSTGVITGVAPSCGTITASNLNGVTNIANASGGDQIGQSFTALSSGNLSKIKLTLWPTGSPQLVLRAYNGNTLASAFGGTIIATSNVATNMPSFTNWQDLATFEFPTAPALVAGQQYVFEIINYSTGYTGLTDSYAGGQSFHTLNVGYPGDMNFQVEMCQTATITYTVTGTGGCADATATRTVTVTASPSAGTLSGTQAVCVGSTTTFSSTTSGGSWTSSDTTVASVNTSTGVITGVASGTATITYTVTGTGGCADATATRTVTVTAAPSAGTLSGTQAVCVGSTTTFSSTTSGGSWTSSDTTVASVNTSTGVITGVASGTATITYTVTGTGGCADATATRTVTVTAAPSAGTLSGTQAVCVGSTTTFTATNSSPGVSITGSALDLDGSDDYVSAPSAVYFDDNTYTIEGWVYIKSHAFYQRFIDFGNGPDNSNVVLILSEATSGKPGFVNINAAGQQDFIISPTPMPLNEWVHIAAVRNGSFAGIYVNGVLTVSSNSWAINTENIIRNNCFVGKDNWGVQTANVKMAELRIWSSAKTQAQILAAMNTLASPQADLRLLYRFDQGIANQTNTGIITVNDQSGANYNGGSPSNGTLNNFALTGTTSNWTTGRTIVQNGTWSSSDNTIATVDANGLVTGVAAGTATITYTVTGTGGCANATATRTVTVTAAPSAGTLSGTQAVCVGNTTTFASTVSGGTWTSSDTTIATVNASTGVITGVAAGTATITYTVTGTGGCANATATRTVTVTAAPSAGTLSGTQAICVGSTTTFTATNSSPGVSITGSALDFDGNNDYITAPSGVYFDDDTFTIESWVYVTAHNFYQRLFDFGNGITNNNVLFVLSEATNGKPGFNIYNASGQGHFINSPTPLPLNQWVHLAAVRNGTFAGVYVNGTLVVSANDWTVSTPNAIRNNCYIGKDNWGSNVTMSAKISEFRIWSTARTQAQIQANMDALALPQSELRLLYKFDQGVANQTNTSITTVTDQSGANYNGGSPSNGTLNNFALTGTTSNWTTGRTIVQNGTWSSSDNTIATVDANGLVTGVAAGTATITYTVTGTGGCANATATRTVTVTAAPSAGTLSGVQSVSVGSTTIYTATVSGGTWTSSDTTIATVNASTGVITGVASGTAIITYTVIGTGGCSNATATRTIIVSNVIDALNDTPIAIVSGGSTPSVVLNDTLNGSPVVIGTNPGQVTLTGVTVPTGLTLNPNGTITVAAGLPSGIYTVTYQICENGASPVNCDTVTVTVIVSNVIDALNDIPIAIVSGGSIPSVVLNDTLNGLPVVIGTNPGQVTLTGVTVPTGLILNPNGTITVAAGLPSGTYTVTYQICENGASPVNCDTATVTVIVSNVIDALNDTPIAIVSGGSTPSVVLNDTLNGLPVVIGTNPGQVTLTGVTVPTGLTLNPNGTITVAAGLPSGIYTVTYQICENGASPVNCDTATVTVIVSNVIDALNDTPIAIVSGGSTPSVVLNDTLNGLPVVIGTNPGQVTLTGVTVPTGLTLNPNGTITVAAGLPSGIYTVTYQICENGASPVNCDTVTVTVIVSNVIDALNDTPIAIVSGGSTPSVVLNDTLNGLPVVIGTNPGQVTLTGVTVPTGLTLNPNGTITVAAGLPSGTYTVTYQICENGANPVNCDTATVTVIVSNVIDALNDSSVPLNGVIGGSTPSAVLNDTLNGSPVVIGTNPGQVTLTGVTVPTGLTLNPNGTITAAAGLPSGTYTVTYQICENGASPVNCDTAIATVVIGQCIDFPINDCDNDGLTNAQELNLGTDPLNPDSDGDGVKDGTEVTDGTNPLNPCSFVLAHQTVTPTTAWNSLDCDNDGLTNAQELSLGTNPLDPDSDGDGVLDGTEVIDGTDPTEGCDAIMVHSTLPLSQEFLDGDCDGDGLKNGEEIGPIPNQPFDPNGNGIPDYLEVNDFNVGGVISSDELEIFNLVTPNGDGDNDVFVIRNIELYPENSLEIFNRWGVQVYGVDGYGQNGKYFRGISEGRVTIQQSAELPVGAYWYVLKYKNAQGVEKHRVGYLYINK</sequence>
<keyword evidence="10" id="KW-1185">Reference proteome</keyword>
<dbReference type="PROSITE" id="PS50835">
    <property type="entry name" value="IG_LIKE"/>
    <property type="match status" value="1"/>
</dbReference>
<dbReference type="RefSeq" id="WP_309532127.1">
    <property type="nucleotide sequence ID" value="NZ_CP133721.1"/>
</dbReference>
<dbReference type="SUPFAM" id="SSF49899">
    <property type="entry name" value="Concanavalin A-like lectins/glucanases"/>
    <property type="match status" value="2"/>
</dbReference>
<evidence type="ECO:0000313" key="10">
    <source>
        <dbReference type="Proteomes" id="UP001180481"/>
    </source>
</evidence>
<dbReference type="Pfam" id="PF13385">
    <property type="entry name" value="Laminin_G_3"/>
    <property type="match status" value="2"/>
</dbReference>
<protein>
    <submittedName>
        <fullName evidence="9">Ig-like domain-containing protein</fullName>
    </submittedName>
</protein>
<dbReference type="InterPro" id="IPR003644">
    <property type="entry name" value="Calx_beta"/>
</dbReference>
<dbReference type="InterPro" id="IPR018247">
    <property type="entry name" value="EF_Hand_1_Ca_BS"/>
</dbReference>
<dbReference type="PROSITE" id="PS00018">
    <property type="entry name" value="EF_HAND_1"/>
    <property type="match status" value="1"/>
</dbReference>
<dbReference type="InterPro" id="IPR059100">
    <property type="entry name" value="TSP3_bac"/>
</dbReference>
<evidence type="ECO:0000259" key="8">
    <source>
        <dbReference type="PROSITE" id="PS50835"/>
    </source>
</evidence>
<evidence type="ECO:0000256" key="5">
    <source>
        <dbReference type="ARBA" id="ARBA00022837"/>
    </source>
</evidence>
<evidence type="ECO:0000256" key="7">
    <source>
        <dbReference type="SAM" id="SignalP"/>
    </source>
</evidence>
<evidence type="ECO:0000256" key="2">
    <source>
        <dbReference type="ARBA" id="ARBA00022525"/>
    </source>
</evidence>
<dbReference type="Pfam" id="PF02368">
    <property type="entry name" value="Big_2"/>
    <property type="match status" value="5"/>
</dbReference>
<dbReference type="Gene3D" id="2.60.40.1080">
    <property type="match status" value="9"/>
</dbReference>
<dbReference type="EMBL" id="CP133721">
    <property type="protein sequence ID" value="WMW77792.1"/>
    <property type="molecule type" value="Genomic_DNA"/>
</dbReference>
<dbReference type="Gene3D" id="2.60.40.2030">
    <property type="match status" value="1"/>
</dbReference>
<dbReference type="Proteomes" id="UP001180481">
    <property type="component" value="Chromosome"/>
</dbReference>
<keyword evidence="6" id="KW-1015">Disulfide bond</keyword>
<dbReference type="InterPro" id="IPR038081">
    <property type="entry name" value="CalX-like_sf"/>
</dbReference>
<feature type="domain" description="Ig-like" evidence="8">
    <location>
        <begin position="548"/>
        <end position="622"/>
    </location>
</feature>
<dbReference type="SMART" id="SM00237">
    <property type="entry name" value="Calx_beta"/>
    <property type="match status" value="1"/>
</dbReference>
<dbReference type="SMART" id="SM00635">
    <property type="entry name" value="BID_2"/>
    <property type="match status" value="10"/>
</dbReference>
<dbReference type="NCBIfam" id="TIGR04131">
    <property type="entry name" value="Bac_Flav_CTERM"/>
    <property type="match status" value="1"/>
</dbReference>
<dbReference type="Gene3D" id="2.60.120.200">
    <property type="match status" value="2"/>
</dbReference>
<dbReference type="SMART" id="SM00560">
    <property type="entry name" value="LamGL"/>
    <property type="match status" value="1"/>
</dbReference>
<keyword evidence="4" id="KW-0677">Repeat</keyword>
<evidence type="ECO:0000256" key="3">
    <source>
        <dbReference type="ARBA" id="ARBA00022729"/>
    </source>
</evidence>
<name>A0ABY9R968_9FLAO</name>
<dbReference type="SUPFAM" id="SSF141072">
    <property type="entry name" value="CalX-like"/>
    <property type="match status" value="1"/>
</dbReference>
<organism evidence="9 10">
    <name type="scientific">Flavobacterium nakdongensis</name>
    <dbReference type="NCBI Taxonomy" id="3073563"/>
    <lineage>
        <taxon>Bacteria</taxon>
        <taxon>Pseudomonadati</taxon>
        <taxon>Bacteroidota</taxon>
        <taxon>Flavobacteriia</taxon>
        <taxon>Flavobacteriales</taxon>
        <taxon>Flavobacteriaceae</taxon>
        <taxon>Flavobacterium</taxon>
    </lineage>
</organism>
<dbReference type="InterPro" id="IPR006558">
    <property type="entry name" value="LamG-like"/>
</dbReference>
<evidence type="ECO:0000313" key="9">
    <source>
        <dbReference type="EMBL" id="WMW77792.1"/>
    </source>
</evidence>
<evidence type="ECO:0000256" key="1">
    <source>
        <dbReference type="ARBA" id="ARBA00004613"/>
    </source>
</evidence>
<feature type="signal peptide" evidence="7">
    <location>
        <begin position="1"/>
        <end position="22"/>
    </location>
</feature>
<dbReference type="Pfam" id="PF18884">
    <property type="entry name" value="TSP3_bac"/>
    <property type="match status" value="5"/>
</dbReference>
<evidence type="ECO:0000256" key="4">
    <source>
        <dbReference type="ARBA" id="ARBA00022737"/>
    </source>
</evidence>
<dbReference type="InterPro" id="IPR007110">
    <property type="entry name" value="Ig-like_dom"/>
</dbReference>
<dbReference type="InterPro" id="IPR013320">
    <property type="entry name" value="ConA-like_dom_sf"/>
</dbReference>